<dbReference type="Proteomes" id="UP000319769">
    <property type="component" value="Unassembled WGS sequence"/>
</dbReference>
<dbReference type="Pfam" id="PF13520">
    <property type="entry name" value="AA_permease_2"/>
    <property type="match status" value="1"/>
</dbReference>
<dbReference type="GO" id="GO:0022857">
    <property type="term" value="F:transmembrane transporter activity"/>
    <property type="evidence" value="ECO:0007669"/>
    <property type="project" value="InterPro"/>
</dbReference>
<feature type="transmembrane region" description="Helical" evidence="7">
    <location>
        <begin position="59"/>
        <end position="81"/>
    </location>
</feature>
<keyword evidence="5 7" id="KW-0472">Membrane</keyword>
<comment type="subcellular location">
    <subcellularLocation>
        <location evidence="1">Membrane</location>
        <topology evidence="1">Multi-pass membrane protein</topology>
    </subcellularLocation>
</comment>
<dbReference type="OrthoDB" id="8274074at2"/>
<dbReference type="AlphaFoldDB" id="A0A5N0VFX5"/>
<feature type="transmembrane region" description="Helical" evidence="7">
    <location>
        <begin position="182"/>
        <end position="204"/>
    </location>
</feature>
<feature type="transmembrane region" description="Helical" evidence="7">
    <location>
        <begin position="438"/>
        <end position="459"/>
    </location>
</feature>
<evidence type="ECO:0000256" key="5">
    <source>
        <dbReference type="ARBA" id="ARBA00023136"/>
    </source>
</evidence>
<feature type="transmembrane region" description="Helical" evidence="7">
    <location>
        <begin position="102"/>
        <end position="124"/>
    </location>
</feature>
<dbReference type="PIRSF" id="PIRSF006060">
    <property type="entry name" value="AA_transporter"/>
    <property type="match status" value="1"/>
</dbReference>
<evidence type="ECO:0000256" key="4">
    <source>
        <dbReference type="ARBA" id="ARBA00022989"/>
    </source>
</evidence>
<dbReference type="GO" id="GO:0016020">
    <property type="term" value="C:membrane"/>
    <property type="evidence" value="ECO:0007669"/>
    <property type="project" value="UniProtKB-SubCell"/>
</dbReference>
<keyword evidence="4 7" id="KW-1133">Transmembrane helix</keyword>
<reference evidence="8" key="1">
    <citation type="submission" date="2019-09" db="EMBL/GenBank/DDBJ databases">
        <authorList>
            <person name="Teo W.F.A."/>
            <person name="Duangmal K."/>
        </authorList>
    </citation>
    <scope>NUCLEOTIDE SEQUENCE [LARGE SCALE GENOMIC DNA]</scope>
    <source>
        <strain evidence="8">K81G1</strain>
    </source>
</reference>
<evidence type="ECO:0000256" key="1">
    <source>
        <dbReference type="ARBA" id="ARBA00004141"/>
    </source>
</evidence>
<feature type="transmembrane region" description="Helical" evidence="7">
    <location>
        <begin position="393"/>
        <end position="417"/>
    </location>
</feature>
<comment type="caution">
    <text evidence="8">The sequence shown here is derived from an EMBL/GenBank/DDBJ whole genome shotgun (WGS) entry which is preliminary data.</text>
</comment>
<gene>
    <name evidence="8" type="ORF">FPZ12_008465</name>
</gene>
<organism evidence="8 9">
    <name type="scientific">Amycolatopsis acidicola</name>
    <dbReference type="NCBI Taxonomy" id="2596893"/>
    <lineage>
        <taxon>Bacteria</taxon>
        <taxon>Bacillati</taxon>
        <taxon>Actinomycetota</taxon>
        <taxon>Actinomycetes</taxon>
        <taxon>Pseudonocardiales</taxon>
        <taxon>Pseudonocardiaceae</taxon>
        <taxon>Amycolatopsis</taxon>
    </lineage>
</organism>
<feature type="transmembrane region" description="Helical" evidence="7">
    <location>
        <begin position="306"/>
        <end position="335"/>
    </location>
</feature>
<feature type="transmembrane region" description="Helical" evidence="7">
    <location>
        <begin position="368"/>
        <end position="387"/>
    </location>
</feature>
<dbReference type="PANTHER" id="PTHR45649">
    <property type="entry name" value="AMINO-ACID PERMEASE BAT1"/>
    <property type="match status" value="1"/>
</dbReference>
<keyword evidence="3 7" id="KW-0812">Transmembrane</keyword>
<evidence type="ECO:0000313" key="8">
    <source>
        <dbReference type="EMBL" id="KAA9164040.1"/>
    </source>
</evidence>
<name>A0A5N0VFX5_9PSEU</name>
<keyword evidence="2" id="KW-0813">Transport</keyword>
<evidence type="ECO:0000256" key="3">
    <source>
        <dbReference type="ARBA" id="ARBA00022692"/>
    </source>
</evidence>
<dbReference type="Gene3D" id="1.20.1740.10">
    <property type="entry name" value="Amino acid/polyamine transporter I"/>
    <property type="match status" value="1"/>
</dbReference>
<accession>A0A5N0VFX5</accession>
<dbReference type="InterPro" id="IPR002293">
    <property type="entry name" value="AA/rel_permease1"/>
</dbReference>
<evidence type="ECO:0000256" key="6">
    <source>
        <dbReference type="SAM" id="MobiDB-lite"/>
    </source>
</evidence>
<keyword evidence="9" id="KW-1185">Reference proteome</keyword>
<feature type="transmembrane region" description="Helical" evidence="7">
    <location>
        <begin position="158"/>
        <end position="175"/>
    </location>
</feature>
<sequence>MTDVAAEEDSEYLAQFGYKQELDRSLGRFSSFAAGFSFVSILTGVFMLFGFGFGASGPAFWWSIPVVAGGQFLVALLFAEVTSRYPLAGGVYQWAKNISRPFPGWMAGFLVVLAICVGSAPPAISLQVILPHIWSGFQVFGGADDIGTYATPNGAKNAVLLGAILIVLITIINIVGVRLMALLNNIGVFTELIGCTLLIVVLFAHTTRGPGIVLSTAGAGGGTAGVIGALLVASLFGVSIYQGFDAAGALAEETADPRRSAPRAILRAVAASALLGSLLVLAAQMAMPDILGSNNLELIASQGLPYIVLATLGPVLGTVFLICVAVSMCACALAVQAAGIRMVFGMARDGRLPFGKALSTVNPKTRSMIVTSLVMGVIPLGLLVVNLGNSQLFSTLAAIGSVLFYIAYLIVTVSMLVKRFKGQWPGPDHGPYFNLGKFGLPLNIIAVVFQTIVLVNLVWPRAEIYGDSAWYYRWGAFVFVGVMFLAGTGIYLYLDKKNRRQAGESDGVAREPLTPVERPVAVETD</sequence>
<feature type="transmembrane region" description="Helical" evidence="7">
    <location>
        <begin position="471"/>
        <end position="494"/>
    </location>
</feature>
<feature type="region of interest" description="Disordered" evidence="6">
    <location>
        <begin position="502"/>
        <end position="525"/>
    </location>
</feature>
<evidence type="ECO:0000256" key="7">
    <source>
        <dbReference type="SAM" id="Phobius"/>
    </source>
</evidence>
<dbReference type="RefSeq" id="WP_150980226.1">
    <property type="nucleotide sequence ID" value="NZ_VMNW02000008.1"/>
</dbReference>
<proteinExistence type="predicted"/>
<evidence type="ECO:0000256" key="2">
    <source>
        <dbReference type="ARBA" id="ARBA00022448"/>
    </source>
</evidence>
<protein>
    <submittedName>
        <fullName evidence="8">Amino acid permease</fullName>
    </submittedName>
</protein>
<dbReference type="PANTHER" id="PTHR45649:SF26">
    <property type="entry name" value="OS04G0435100 PROTEIN"/>
    <property type="match status" value="1"/>
</dbReference>
<dbReference type="EMBL" id="VMNW02000008">
    <property type="protein sequence ID" value="KAA9164040.1"/>
    <property type="molecule type" value="Genomic_DNA"/>
</dbReference>
<feature type="transmembrane region" description="Helical" evidence="7">
    <location>
        <begin position="265"/>
        <end position="286"/>
    </location>
</feature>
<evidence type="ECO:0000313" key="9">
    <source>
        <dbReference type="Proteomes" id="UP000319769"/>
    </source>
</evidence>
<feature type="transmembrane region" description="Helical" evidence="7">
    <location>
        <begin position="224"/>
        <end position="244"/>
    </location>
</feature>
<feature type="transmembrane region" description="Helical" evidence="7">
    <location>
        <begin position="29"/>
        <end position="53"/>
    </location>
</feature>